<dbReference type="OrthoDB" id="1870062at2759"/>
<feature type="region of interest" description="Disordered" evidence="4">
    <location>
        <begin position="584"/>
        <end position="640"/>
    </location>
</feature>
<dbReference type="InterPro" id="IPR045894">
    <property type="entry name" value="At5g08430-like"/>
</dbReference>
<evidence type="ECO:0000256" key="1">
    <source>
        <dbReference type="ARBA" id="ARBA00022723"/>
    </source>
</evidence>
<dbReference type="Pfam" id="PF25980">
    <property type="entry name" value="NERD_plant"/>
    <property type="match status" value="1"/>
</dbReference>
<feature type="region of interest" description="Disordered" evidence="4">
    <location>
        <begin position="187"/>
        <end position="250"/>
    </location>
</feature>
<feature type="domain" description="DM2" evidence="6">
    <location>
        <begin position="257"/>
        <end position="342"/>
    </location>
</feature>
<feature type="compositionally biased region" description="Low complexity" evidence="4">
    <location>
        <begin position="603"/>
        <end position="612"/>
    </location>
</feature>
<dbReference type="Gene3D" id="3.30.40.10">
    <property type="entry name" value="Zinc/RING finger domain, C3HC4 (zinc finger)"/>
    <property type="match status" value="1"/>
</dbReference>
<name>A0A6P8E9U3_PUNGR</name>
<dbReference type="GO" id="GO:0003677">
    <property type="term" value="F:DNA binding"/>
    <property type="evidence" value="ECO:0007669"/>
    <property type="project" value="InterPro"/>
</dbReference>
<dbReference type="InterPro" id="IPR055198">
    <property type="entry name" value="NSD_PHD"/>
</dbReference>
<evidence type="ECO:0000313" key="8">
    <source>
        <dbReference type="RefSeq" id="XP_031402096.1"/>
    </source>
</evidence>
<dbReference type="InterPro" id="IPR036885">
    <property type="entry name" value="SWIB_MDM2_dom_sf"/>
</dbReference>
<dbReference type="AlphaFoldDB" id="A0A6P8E9U3"/>
<organism evidence="7 8">
    <name type="scientific">Punica granatum</name>
    <name type="common">Pomegranate</name>
    <dbReference type="NCBI Taxonomy" id="22663"/>
    <lineage>
        <taxon>Eukaryota</taxon>
        <taxon>Viridiplantae</taxon>
        <taxon>Streptophyta</taxon>
        <taxon>Embryophyta</taxon>
        <taxon>Tracheophyta</taxon>
        <taxon>Spermatophyta</taxon>
        <taxon>Magnoliopsida</taxon>
        <taxon>eudicotyledons</taxon>
        <taxon>Gunneridae</taxon>
        <taxon>Pentapetalae</taxon>
        <taxon>rosids</taxon>
        <taxon>malvids</taxon>
        <taxon>Myrtales</taxon>
        <taxon>Lythraceae</taxon>
        <taxon>Punica</taxon>
    </lineage>
</organism>
<keyword evidence="7" id="KW-1185">Reference proteome</keyword>
<keyword evidence="2" id="KW-0863">Zinc-finger</keyword>
<evidence type="ECO:0000256" key="2">
    <source>
        <dbReference type="ARBA" id="ARBA00022771"/>
    </source>
</evidence>
<dbReference type="Pfam" id="PF22908">
    <property type="entry name" value="PHD_NSD"/>
    <property type="match status" value="1"/>
</dbReference>
<dbReference type="Pfam" id="PF02201">
    <property type="entry name" value="SWIB"/>
    <property type="match status" value="1"/>
</dbReference>
<dbReference type="SUPFAM" id="SSF159042">
    <property type="entry name" value="Plus3-like"/>
    <property type="match status" value="1"/>
</dbReference>
<evidence type="ECO:0000259" key="5">
    <source>
        <dbReference type="PROSITE" id="PS51360"/>
    </source>
</evidence>
<evidence type="ECO:0000313" key="7">
    <source>
        <dbReference type="Proteomes" id="UP000515151"/>
    </source>
</evidence>
<dbReference type="GO" id="GO:0008270">
    <property type="term" value="F:zinc ion binding"/>
    <property type="evidence" value="ECO:0007669"/>
    <property type="project" value="UniProtKB-KW"/>
</dbReference>
<protein>
    <submittedName>
        <fullName evidence="8">Uncharacterized protein At5g08430 isoform X1</fullName>
    </submittedName>
</protein>
<reference evidence="8" key="2">
    <citation type="submission" date="2025-08" db="UniProtKB">
        <authorList>
            <consortium name="RefSeq"/>
        </authorList>
    </citation>
    <scope>IDENTIFICATION</scope>
    <source>
        <tissue evidence="8">Leaf</tissue>
    </source>
</reference>
<dbReference type="RefSeq" id="XP_031402096.1">
    <property type="nucleotide sequence ID" value="XM_031546236.1"/>
</dbReference>
<dbReference type="Proteomes" id="UP000515151">
    <property type="component" value="Chromosome 6"/>
</dbReference>
<dbReference type="SUPFAM" id="SSF57903">
    <property type="entry name" value="FYVE/PHD zinc finger"/>
    <property type="match status" value="1"/>
</dbReference>
<feature type="compositionally biased region" description="Acidic residues" evidence="4">
    <location>
        <begin position="199"/>
        <end position="220"/>
    </location>
</feature>
<dbReference type="InterPro" id="IPR013083">
    <property type="entry name" value="Znf_RING/FYVE/PHD"/>
</dbReference>
<feature type="domain" description="Plus3" evidence="5">
    <location>
        <begin position="411"/>
        <end position="542"/>
    </location>
</feature>
<dbReference type="PROSITE" id="PS51925">
    <property type="entry name" value="SWIB_MDM2"/>
    <property type="match status" value="1"/>
</dbReference>
<dbReference type="CDD" id="cd10567">
    <property type="entry name" value="SWIB-MDM2_like"/>
    <property type="match status" value="1"/>
</dbReference>
<dbReference type="Pfam" id="PF03126">
    <property type="entry name" value="Plus-3"/>
    <property type="match status" value="1"/>
</dbReference>
<sequence length="640" mass="72804">MNAMAFTAIGARWRKIIGAMKKQRKAKKDSSEEADDWCFLCKDGGDLIICDHKGCLKVYHADCVGKDETSLETGKRWICDRHTCFVCRKSAKIYCFCCPNAVCGKCASAAEFAKVRGDGGFCDECVKLILLIEENVDCDSDGEKLDFEDRDTQECLFKEYWEIIKEREGLSLENVYSADTRLKKAENKNRGRDAPIEISDGEGSDESAYEIDAHETDEDDNVQRSRGKRTYESASESDGCDKMKRARSKRKRSNGKFLEFEGWGSKPLIHFLSAIGEDTTKELSRFDVDTIISRYIQEKNLFHQGKGRKKKVHCDEKLYAIFRKKTLNKHLIYHLLERHFVETKVPSDEDEEDDDSGNIAGVRGRKNTRAVKKLKSSSYERKSKEKRLVSKIEKVPKVPKVPEIQKSCFAAINNDNLKLVYLRRSFVEELLKQSQTAEGKIVGSFVKVKMDPTYYLNKSSHQLLQVTGLRGLKQGSTVNNSMEILLELSSLSKPVSIKMLSDNDLSAEECEDLRERMENGTSKKPTVMELQLKAASLHEDITKLSIEKELVLLQHLIDQANEKGWRREKDEYLERKALLKTPSEQERRLKRVPKVIPENGELNSSASPPSSGDDSDNEDESADSDQPCSRELRILRASPL</sequence>
<dbReference type="SMART" id="SM00719">
    <property type="entry name" value="Plus3"/>
    <property type="match status" value="1"/>
</dbReference>
<evidence type="ECO:0000256" key="3">
    <source>
        <dbReference type="ARBA" id="ARBA00022833"/>
    </source>
</evidence>
<keyword evidence="3" id="KW-0862">Zinc</keyword>
<dbReference type="InterPro" id="IPR011011">
    <property type="entry name" value="Znf_FYVE_PHD"/>
</dbReference>
<evidence type="ECO:0000256" key="4">
    <source>
        <dbReference type="SAM" id="MobiDB-lite"/>
    </source>
</evidence>
<gene>
    <name evidence="8" type="primary">LOC116211734</name>
</gene>
<keyword evidence="1" id="KW-0479">Metal-binding</keyword>
<dbReference type="CDD" id="cd15568">
    <property type="entry name" value="PHD5_NSD"/>
    <property type="match status" value="1"/>
</dbReference>
<dbReference type="PROSITE" id="PS51360">
    <property type="entry name" value="PLUS3"/>
    <property type="match status" value="1"/>
</dbReference>
<feature type="compositionally biased region" description="Acidic residues" evidence="4">
    <location>
        <begin position="613"/>
        <end position="623"/>
    </location>
</feature>
<dbReference type="SMART" id="SM00249">
    <property type="entry name" value="PHD"/>
    <property type="match status" value="1"/>
</dbReference>
<dbReference type="Gene3D" id="3.90.70.200">
    <property type="entry name" value="Plus-3 domain"/>
    <property type="match status" value="1"/>
</dbReference>
<dbReference type="InterPro" id="IPR036128">
    <property type="entry name" value="Plus3-like_sf"/>
</dbReference>
<evidence type="ECO:0000259" key="6">
    <source>
        <dbReference type="PROSITE" id="PS51925"/>
    </source>
</evidence>
<reference evidence="7" key="1">
    <citation type="journal article" date="2020" name="Plant Biotechnol. J.">
        <title>The pomegranate (Punica granatum L.) draft genome dissects genetic divergence between soft- and hard-seeded cultivars.</title>
        <authorList>
            <person name="Luo X."/>
            <person name="Li H."/>
            <person name="Wu Z."/>
            <person name="Yao W."/>
            <person name="Zhao P."/>
            <person name="Cao D."/>
            <person name="Yu H."/>
            <person name="Li K."/>
            <person name="Poudel K."/>
            <person name="Zhao D."/>
            <person name="Zhang F."/>
            <person name="Xia X."/>
            <person name="Chen L."/>
            <person name="Wang Q."/>
            <person name="Jing D."/>
            <person name="Cao S."/>
        </authorList>
    </citation>
    <scope>NUCLEOTIDE SEQUENCE [LARGE SCALE GENOMIC DNA]</scope>
    <source>
        <strain evidence="7">cv. Tunisia</strain>
    </source>
</reference>
<dbReference type="InterPro" id="IPR004343">
    <property type="entry name" value="Plus-3_dom"/>
</dbReference>
<dbReference type="SUPFAM" id="SSF47592">
    <property type="entry name" value="SWIB/MDM2 domain"/>
    <property type="match status" value="1"/>
</dbReference>
<dbReference type="InterPro" id="IPR001965">
    <property type="entry name" value="Znf_PHD"/>
</dbReference>
<dbReference type="PANTHER" id="PTHR46851">
    <property type="entry name" value="OS01G0884500 PROTEIN"/>
    <property type="match status" value="1"/>
</dbReference>
<accession>A0A6P8E9U3</accession>
<dbReference type="GeneID" id="116211734"/>
<dbReference type="Gene3D" id="1.10.245.10">
    <property type="entry name" value="SWIB/MDM2 domain"/>
    <property type="match status" value="1"/>
</dbReference>
<dbReference type="InterPro" id="IPR003121">
    <property type="entry name" value="SWIB_MDM2_domain"/>
</dbReference>
<proteinExistence type="predicted"/>
<dbReference type="InterPro" id="IPR058668">
    <property type="entry name" value="NERD_dom"/>
</dbReference>
<dbReference type="PANTHER" id="PTHR46851:SF22">
    <property type="entry name" value="ZINC ION BINDING _ DNA BINDING PROTEIN"/>
    <property type="match status" value="1"/>
</dbReference>